<reference evidence="2 3" key="1">
    <citation type="submission" date="2020-11" db="EMBL/GenBank/DDBJ databases">
        <title>Pedobacter endophytica, an endophytic bacteria isolated form Carex pumila.</title>
        <authorList>
            <person name="Peng Y."/>
            <person name="Jiang L."/>
            <person name="Lee J."/>
        </authorList>
    </citation>
    <scope>NUCLEOTIDE SEQUENCE [LARGE SCALE GENOMIC DNA]</scope>
    <source>
        <strain evidence="2 3">JBR3-12</strain>
    </source>
</reference>
<dbReference type="AlphaFoldDB" id="A0A7S9Q0R9"/>
<organism evidence="2 3">
    <name type="scientific">Pedobacter endophyticus</name>
    <dbReference type="NCBI Taxonomy" id="2789740"/>
    <lineage>
        <taxon>Bacteria</taxon>
        <taxon>Pseudomonadati</taxon>
        <taxon>Bacteroidota</taxon>
        <taxon>Sphingobacteriia</taxon>
        <taxon>Sphingobacteriales</taxon>
        <taxon>Sphingobacteriaceae</taxon>
        <taxon>Pedobacter</taxon>
    </lineage>
</organism>
<evidence type="ECO:0000313" key="2">
    <source>
        <dbReference type="EMBL" id="QPH41002.1"/>
    </source>
</evidence>
<dbReference type="RefSeq" id="WP_196100454.1">
    <property type="nucleotide sequence ID" value="NZ_CP064939.1"/>
</dbReference>
<dbReference type="KEGG" id="pex:IZT61_07015"/>
<keyword evidence="1" id="KW-0472">Membrane</keyword>
<evidence type="ECO:0000313" key="3">
    <source>
        <dbReference type="Proteomes" id="UP000594759"/>
    </source>
</evidence>
<protein>
    <submittedName>
        <fullName evidence="2">Uncharacterized protein</fullName>
    </submittedName>
</protein>
<gene>
    <name evidence="2" type="ORF">IZT61_07015</name>
</gene>
<accession>A0A7S9Q0R9</accession>
<name>A0A7S9Q0R9_9SPHI</name>
<keyword evidence="1" id="KW-1133">Transmembrane helix</keyword>
<keyword evidence="3" id="KW-1185">Reference proteome</keyword>
<dbReference type="EMBL" id="CP064939">
    <property type="protein sequence ID" value="QPH41002.1"/>
    <property type="molecule type" value="Genomic_DNA"/>
</dbReference>
<sequence>MEMQHFLIYLLVFLCGVLAYYLAQRLLNSLNKNESKRPPKTMDAAVIRQMVANYRSNHLSAISKVLGIEDAQSVSFCLKTLKNFIADIEFYTKKVNPRITESALGIRFYYAAYPKEEQLKNLESEKLIGKNYAEKHTLVMIPTLKIKNANGNFLDYDFNPLDSSTYTRNERNLDQPIQMMAMTSNEDQSREVMAQNHGQLIPPAQIDQQSY</sequence>
<evidence type="ECO:0000256" key="1">
    <source>
        <dbReference type="SAM" id="Phobius"/>
    </source>
</evidence>
<proteinExistence type="predicted"/>
<feature type="transmembrane region" description="Helical" evidence="1">
    <location>
        <begin position="6"/>
        <end position="23"/>
    </location>
</feature>
<dbReference type="Proteomes" id="UP000594759">
    <property type="component" value="Chromosome"/>
</dbReference>
<keyword evidence="1" id="KW-0812">Transmembrane</keyword>